<evidence type="ECO:0000256" key="1">
    <source>
        <dbReference type="SAM" id="Coils"/>
    </source>
</evidence>
<evidence type="ECO:0000313" key="3">
    <source>
        <dbReference type="Proteomes" id="UP001200145"/>
    </source>
</evidence>
<sequence>MKSLPQEMAAQFLDELLHVSNYNEYISRFDSELYSLHEEYDQKIFLSIVASKVEEQRKEHEKKCTDPVCPSDLGYLKVNSHFQYLMKQLGILQEDQFSSENINTIVEQFDNLVKAYEAMGQEVETLKRELNDLKDHFFLGKTRWRQFSKGKFGEMVTSGLVSEAIAKPIVDFFNKGISQLGY</sequence>
<reference evidence="2 3" key="1">
    <citation type="submission" date="2022-01" db="EMBL/GenBank/DDBJ databases">
        <title>Flavihumibacter sp. nov., isolated from sediment of a river.</title>
        <authorList>
            <person name="Liu H."/>
        </authorList>
    </citation>
    <scope>NUCLEOTIDE SEQUENCE [LARGE SCALE GENOMIC DNA]</scope>
    <source>
        <strain evidence="2 3">RY-1</strain>
    </source>
</reference>
<gene>
    <name evidence="2" type="ORF">L0U88_00145</name>
</gene>
<proteinExistence type="predicted"/>
<keyword evidence="1" id="KW-0175">Coiled coil</keyword>
<organism evidence="2 3">
    <name type="scientific">Flavihumibacter fluminis</name>
    <dbReference type="NCBI Taxonomy" id="2909236"/>
    <lineage>
        <taxon>Bacteria</taxon>
        <taxon>Pseudomonadati</taxon>
        <taxon>Bacteroidota</taxon>
        <taxon>Chitinophagia</taxon>
        <taxon>Chitinophagales</taxon>
        <taxon>Chitinophagaceae</taxon>
        <taxon>Flavihumibacter</taxon>
    </lineage>
</organism>
<dbReference type="RefSeq" id="WP_234863453.1">
    <property type="nucleotide sequence ID" value="NZ_JAKEVY010000001.1"/>
</dbReference>
<feature type="coiled-coil region" evidence="1">
    <location>
        <begin position="109"/>
        <end position="136"/>
    </location>
</feature>
<dbReference type="Proteomes" id="UP001200145">
    <property type="component" value="Unassembled WGS sequence"/>
</dbReference>
<comment type="caution">
    <text evidence="2">The sequence shown here is derived from an EMBL/GenBank/DDBJ whole genome shotgun (WGS) entry which is preliminary data.</text>
</comment>
<accession>A0ABS9BCN7</accession>
<name>A0ABS9BCN7_9BACT</name>
<dbReference type="EMBL" id="JAKEVY010000001">
    <property type="protein sequence ID" value="MCF1713035.1"/>
    <property type="molecule type" value="Genomic_DNA"/>
</dbReference>
<protein>
    <submittedName>
        <fullName evidence="2">Uncharacterized protein</fullName>
    </submittedName>
</protein>
<keyword evidence="3" id="KW-1185">Reference proteome</keyword>
<evidence type="ECO:0000313" key="2">
    <source>
        <dbReference type="EMBL" id="MCF1713035.1"/>
    </source>
</evidence>